<reference evidence="5" key="1">
    <citation type="submission" date="2021-01" db="EMBL/GenBank/DDBJ databases">
        <title>Whole genome shotgun sequence of Actinoplanes cyaneus NBRC 14990.</title>
        <authorList>
            <person name="Komaki H."/>
            <person name="Tamura T."/>
        </authorList>
    </citation>
    <scope>NUCLEOTIDE SEQUENCE</scope>
    <source>
        <strain evidence="5">NBRC 14990</strain>
    </source>
</reference>
<dbReference type="PROSITE" id="PS51677">
    <property type="entry name" value="NODB"/>
    <property type="match status" value="1"/>
</dbReference>
<dbReference type="SUPFAM" id="SSF88713">
    <property type="entry name" value="Glycoside hydrolase/deacetylase"/>
    <property type="match status" value="1"/>
</dbReference>
<proteinExistence type="predicted"/>
<accession>A0A919M9Y7</accession>
<evidence type="ECO:0000313" key="6">
    <source>
        <dbReference type="Proteomes" id="UP000619479"/>
    </source>
</evidence>
<dbReference type="GO" id="GO:0046872">
    <property type="term" value="F:metal ion binding"/>
    <property type="evidence" value="ECO:0007669"/>
    <property type="project" value="UniProtKB-KW"/>
</dbReference>
<feature type="domain" description="NodB homology" evidence="4">
    <location>
        <begin position="44"/>
        <end position="252"/>
    </location>
</feature>
<keyword evidence="6" id="KW-1185">Reference proteome</keyword>
<sequence length="448" mass="46963">MTRRQWWRPLAFPVAAGLAVVTGVFQAAAASEPKRPLGNDCSGGNVAFTFDDGPGPHSRAMLDELNALRVTATFFVVGKNVADGGATTAALLRAEVAGGHSVQNHTYDHASVTGASTGTTPLTDDQIKRELNQASTAIVAAGVPKPTLYRPPYGDIDAHADALARSLGYRIVMPWGLPGANIVDPRDWAGTSTEQIVSAVVDGYTADGTTYNGIRDGTIVLMHDGLGQETLNSIAALQPIVDHMNAQHLCATTAIRADATGGVVPALPLPEPAAALNLVRNPSLEQRRGTGLTAEPVCFQHAGADLAGTTARWSRIAGAHRGVAADQVTVTRWASGDRKLVLSQNTADSSCLAVAEPGVRYGTWVWFKGSWPTSGTHPATVCVITYYREMTGTWQYWETGTCVDPSSTWKLAGYVTGPLPAGADAVSFGLALNGTGSLVTDDYSLAAQ</sequence>
<feature type="chain" id="PRO_5037551110" description="NodB homology domain-containing protein" evidence="3">
    <location>
        <begin position="30"/>
        <end position="448"/>
    </location>
</feature>
<dbReference type="GO" id="GO:0016810">
    <property type="term" value="F:hydrolase activity, acting on carbon-nitrogen (but not peptide) bonds"/>
    <property type="evidence" value="ECO:0007669"/>
    <property type="project" value="InterPro"/>
</dbReference>
<dbReference type="GO" id="GO:0005975">
    <property type="term" value="P:carbohydrate metabolic process"/>
    <property type="evidence" value="ECO:0007669"/>
    <property type="project" value="InterPro"/>
</dbReference>
<keyword evidence="3" id="KW-0732">Signal</keyword>
<dbReference type="Gene3D" id="3.20.20.370">
    <property type="entry name" value="Glycoside hydrolase/deacetylase"/>
    <property type="match status" value="1"/>
</dbReference>
<dbReference type="AlphaFoldDB" id="A0A919M9Y7"/>
<keyword evidence="1" id="KW-0479">Metal-binding</keyword>
<dbReference type="Proteomes" id="UP000619479">
    <property type="component" value="Unassembled WGS sequence"/>
</dbReference>
<evidence type="ECO:0000313" key="5">
    <source>
        <dbReference type="EMBL" id="GID68029.1"/>
    </source>
</evidence>
<dbReference type="PANTHER" id="PTHR10587:SF133">
    <property type="entry name" value="CHITIN DEACETYLASE 1-RELATED"/>
    <property type="match status" value="1"/>
</dbReference>
<feature type="signal peptide" evidence="3">
    <location>
        <begin position="1"/>
        <end position="29"/>
    </location>
</feature>
<evidence type="ECO:0000256" key="2">
    <source>
        <dbReference type="ARBA" id="ARBA00022801"/>
    </source>
</evidence>
<evidence type="ECO:0000256" key="1">
    <source>
        <dbReference type="ARBA" id="ARBA00022723"/>
    </source>
</evidence>
<dbReference type="InterPro" id="IPR050248">
    <property type="entry name" value="Polysacc_deacetylase_ArnD"/>
</dbReference>
<dbReference type="GO" id="GO:0016020">
    <property type="term" value="C:membrane"/>
    <property type="evidence" value="ECO:0007669"/>
    <property type="project" value="TreeGrafter"/>
</dbReference>
<dbReference type="PANTHER" id="PTHR10587">
    <property type="entry name" value="GLYCOSYL TRANSFERASE-RELATED"/>
    <property type="match status" value="1"/>
</dbReference>
<dbReference type="InterPro" id="IPR002509">
    <property type="entry name" value="NODB_dom"/>
</dbReference>
<name>A0A919M9Y7_9ACTN</name>
<evidence type="ECO:0000256" key="3">
    <source>
        <dbReference type="SAM" id="SignalP"/>
    </source>
</evidence>
<keyword evidence="2" id="KW-0378">Hydrolase</keyword>
<organism evidence="5 6">
    <name type="scientific">Actinoplanes cyaneus</name>
    <dbReference type="NCBI Taxonomy" id="52696"/>
    <lineage>
        <taxon>Bacteria</taxon>
        <taxon>Bacillati</taxon>
        <taxon>Actinomycetota</taxon>
        <taxon>Actinomycetes</taxon>
        <taxon>Micromonosporales</taxon>
        <taxon>Micromonosporaceae</taxon>
        <taxon>Actinoplanes</taxon>
    </lineage>
</organism>
<protein>
    <recommendedName>
        <fullName evidence="4">NodB homology domain-containing protein</fullName>
    </recommendedName>
</protein>
<dbReference type="Pfam" id="PF01522">
    <property type="entry name" value="Polysacc_deac_1"/>
    <property type="match status" value="1"/>
</dbReference>
<dbReference type="RefSeq" id="WP_203746519.1">
    <property type="nucleotide sequence ID" value="NZ_BAAAUC010000084.1"/>
</dbReference>
<dbReference type="CDD" id="cd10917">
    <property type="entry name" value="CE4_NodB_like_6s_7s"/>
    <property type="match status" value="1"/>
</dbReference>
<dbReference type="EMBL" id="BOMH01000043">
    <property type="protein sequence ID" value="GID68029.1"/>
    <property type="molecule type" value="Genomic_DNA"/>
</dbReference>
<evidence type="ECO:0000259" key="4">
    <source>
        <dbReference type="PROSITE" id="PS51677"/>
    </source>
</evidence>
<comment type="caution">
    <text evidence="5">The sequence shown here is derived from an EMBL/GenBank/DDBJ whole genome shotgun (WGS) entry which is preliminary data.</text>
</comment>
<gene>
    <name evidence="5" type="ORF">Acy02nite_59100</name>
</gene>
<dbReference type="InterPro" id="IPR011330">
    <property type="entry name" value="Glyco_hydro/deAcase_b/a-brl"/>
</dbReference>